<feature type="compositionally biased region" description="Basic and acidic residues" evidence="1">
    <location>
        <begin position="151"/>
        <end position="163"/>
    </location>
</feature>
<evidence type="ECO:0000313" key="3">
    <source>
        <dbReference type="Proteomes" id="UP000838412"/>
    </source>
</evidence>
<dbReference type="EMBL" id="OV696698">
    <property type="protein sequence ID" value="CAH1244280.1"/>
    <property type="molecule type" value="Genomic_DNA"/>
</dbReference>
<feature type="region of interest" description="Disordered" evidence="1">
    <location>
        <begin position="26"/>
        <end position="196"/>
    </location>
</feature>
<name>A0A8J9YZ87_BRALA</name>
<dbReference type="AlphaFoldDB" id="A0A8J9YZ87"/>
<dbReference type="Proteomes" id="UP000838412">
    <property type="component" value="Chromosome 13"/>
</dbReference>
<accession>A0A8J9YZ87</accession>
<feature type="compositionally biased region" description="Basic residues" evidence="1">
    <location>
        <begin position="99"/>
        <end position="111"/>
    </location>
</feature>
<protein>
    <submittedName>
        <fullName evidence="2">Hypp7249 protein</fullName>
    </submittedName>
</protein>
<keyword evidence="3" id="KW-1185">Reference proteome</keyword>
<reference evidence="2" key="1">
    <citation type="submission" date="2022-01" db="EMBL/GenBank/DDBJ databases">
        <authorList>
            <person name="Braso-Vives M."/>
        </authorList>
    </citation>
    <scope>NUCLEOTIDE SEQUENCE</scope>
</reference>
<evidence type="ECO:0000256" key="1">
    <source>
        <dbReference type="SAM" id="MobiDB-lite"/>
    </source>
</evidence>
<gene>
    <name evidence="2" type="primary">Hypp7249</name>
    <name evidence="2" type="ORF">BLAG_LOCUS6955</name>
</gene>
<organism evidence="2 3">
    <name type="scientific">Branchiostoma lanceolatum</name>
    <name type="common">Common lancelet</name>
    <name type="synonym">Amphioxus lanceolatum</name>
    <dbReference type="NCBI Taxonomy" id="7740"/>
    <lineage>
        <taxon>Eukaryota</taxon>
        <taxon>Metazoa</taxon>
        <taxon>Chordata</taxon>
        <taxon>Cephalochordata</taxon>
        <taxon>Leptocardii</taxon>
        <taxon>Amphioxiformes</taxon>
        <taxon>Branchiostomatidae</taxon>
        <taxon>Branchiostoma</taxon>
    </lineage>
</organism>
<sequence length="196" mass="21230">MCGSFWLSSTVSNICRSGEQSCDFLRGPGGVRRARRPALPGVRGANCRDRGRADGLAGPICPREDPHPLPQPQNPTQPRGEGGSLGKRRSAPRMQQLAPRRRTNFGPHHRLRDSGLPCAVPDAQTAASTATRKAEGVPKDPAMPSGPVARNSEEKRAEFRPARPDTPAAIRTKSLWLVAQRDAQNRPETDRPAQAP</sequence>
<proteinExistence type="predicted"/>
<evidence type="ECO:0000313" key="2">
    <source>
        <dbReference type="EMBL" id="CAH1244280.1"/>
    </source>
</evidence>
<feature type="compositionally biased region" description="Basic and acidic residues" evidence="1">
    <location>
        <begin position="183"/>
        <end position="196"/>
    </location>
</feature>